<evidence type="ECO:0000313" key="3">
    <source>
        <dbReference type="Proteomes" id="UP000028870"/>
    </source>
</evidence>
<sequence>MTAAGGTPVRQRWSLRNRSVENLHPVTRMFWRWGFIAILTVVAFHRSLASAWATTVGGGFGGYVWLVPIAALLAAIGIARRNRTELPIHDRQTDIIVATMGLVMALLVHGVLLQRYSLYFHLLRLDLVAMWLFIVSASVAMFGLRPVIRFGWAWLVLFMVFPLPYYVTVILLGGNRLAAGVGTMVIAAAATATAVGRKVSRGMVGSNLAWLVGLVMLGFMAVFMPNAHLITYQYVPALTSICLVASLMFLADRWGLPKRVLDRKLEPLAARQIWSAVPLVLVIAALLSVVRLPEVGLAPAVRVEAMDFGAPLKAPPGWRILETQRYDWVTRFYGRGAVLVRQKMVAETGNPVYDKFSRPRTIMVDSVTTLRPFSLNVYPSRMLYRINGIRLSGVRPADLGYGVPADLFSVIDDRLLVTWDGLQWTWTNGEVGRRILAIAVDNHEDWAPFPQPTGGVAPTLNSLFTVLFRGNSAAANEDPDIKDDDLLTEFGHALVRAQMEPLGVAP</sequence>
<feature type="transmembrane region" description="Helical" evidence="1">
    <location>
        <begin position="177"/>
        <end position="196"/>
    </location>
</feature>
<feature type="transmembrane region" description="Helical" evidence="1">
    <location>
        <begin position="122"/>
        <end position="144"/>
    </location>
</feature>
<evidence type="ECO:0000256" key="1">
    <source>
        <dbReference type="SAM" id="Phobius"/>
    </source>
</evidence>
<gene>
    <name evidence="2" type="ORF">BN977_04571</name>
</gene>
<proteinExistence type="predicted"/>
<dbReference type="AlphaFoldDB" id="W9AW43"/>
<accession>W9AW43</accession>
<keyword evidence="1" id="KW-1133">Transmembrane helix</keyword>
<keyword evidence="1" id="KW-0472">Membrane</keyword>
<organism evidence="2 3">
    <name type="scientific">Mycolicibacterium cosmeticum</name>
    <dbReference type="NCBI Taxonomy" id="258533"/>
    <lineage>
        <taxon>Bacteria</taxon>
        <taxon>Bacillati</taxon>
        <taxon>Actinomycetota</taxon>
        <taxon>Actinomycetes</taxon>
        <taxon>Mycobacteriales</taxon>
        <taxon>Mycobacteriaceae</taxon>
        <taxon>Mycolicibacterium</taxon>
    </lineage>
</organism>
<dbReference type="OrthoDB" id="4659043at2"/>
<feature type="transmembrane region" description="Helical" evidence="1">
    <location>
        <begin position="234"/>
        <end position="252"/>
    </location>
</feature>
<keyword evidence="1" id="KW-0812">Transmembrane</keyword>
<evidence type="ECO:0008006" key="4">
    <source>
        <dbReference type="Google" id="ProtNLM"/>
    </source>
</evidence>
<feature type="transmembrane region" description="Helical" evidence="1">
    <location>
        <begin position="151"/>
        <end position="171"/>
    </location>
</feature>
<dbReference type="RefSeq" id="WP_051561819.1">
    <property type="nucleotide sequence ID" value="NZ_CCBB010000003.1"/>
</dbReference>
<feature type="transmembrane region" description="Helical" evidence="1">
    <location>
        <begin position="30"/>
        <end position="48"/>
    </location>
</feature>
<reference evidence="2" key="2">
    <citation type="submission" date="2014-03" db="EMBL/GenBank/DDBJ databases">
        <authorList>
            <person name="Urmite Genomes"/>
        </authorList>
    </citation>
    <scope>NUCLEOTIDE SEQUENCE</scope>
    <source>
        <strain evidence="2">DSM 44829</strain>
    </source>
</reference>
<reference evidence="2" key="1">
    <citation type="submission" date="2014-03" db="EMBL/GenBank/DDBJ databases">
        <title>Draft Genome Sequence of Mycobacterium cosmeticum DSM 44829.</title>
        <authorList>
            <person name="Croce O."/>
            <person name="Robert C."/>
            <person name="Raoult D."/>
            <person name="Drancourt M."/>
        </authorList>
    </citation>
    <scope>NUCLEOTIDE SEQUENCE [LARGE SCALE GENOMIC DNA]</scope>
    <source>
        <strain evidence="2">DSM 44829</strain>
    </source>
</reference>
<comment type="caution">
    <text evidence="2">The sequence shown here is derived from an EMBL/GenBank/DDBJ whole genome shotgun (WGS) entry which is preliminary data.</text>
</comment>
<dbReference type="eggNOG" id="ENOG5033RZU">
    <property type="taxonomic scope" value="Bacteria"/>
</dbReference>
<keyword evidence="3" id="KW-1185">Reference proteome</keyword>
<dbReference type="Proteomes" id="UP000028870">
    <property type="component" value="Unassembled WGS sequence"/>
</dbReference>
<dbReference type="STRING" id="258533.BN977_04571"/>
<evidence type="ECO:0000313" key="2">
    <source>
        <dbReference type="EMBL" id="CDO09743.1"/>
    </source>
</evidence>
<feature type="transmembrane region" description="Helical" evidence="1">
    <location>
        <begin position="208"/>
        <end position="228"/>
    </location>
</feature>
<name>W9AW43_MYCCO</name>
<feature type="transmembrane region" description="Helical" evidence="1">
    <location>
        <begin position="273"/>
        <end position="292"/>
    </location>
</feature>
<protein>
    <recommendedName>
        <fullName evidence="4">Transmembrane protein</fullName>
    </recommendedName>
</protein>
<feature type="transmembrane region" description="Helical" evidence="1">
    <location>
        <begin position="60"/>
        <end position="79"/>
    </location>
</feature>
<feature type="transmembrane region" description="Helical" evidence="1">
    <location>
        <begin position="95"/>
        <end position="116"/>
    </location>
</feature>
<dbReference type="EMBL" id="CCBB010000003">
    <property type="protein sequence ID" value="CDO09743.1"/>
    <property type="molecule type" value="Genomic_DNA"/>
</dbReference>